<proteinExistence type="predicted"/>
<keyword evidence="2" id="KW-1185">Reference proteome</keyword>
<organism evidence="1 2">
    <name type="scientific">Saponaria officinalis</name>
    <name type="common">Common soapwort</name>
    <name type="synonym">Lychnis saponaria</name>
    <dbReference type="NCBI Taxonomy" id="3572"/>
    <lineage>
        <taxon>Eukaryota</taxon>
        <taxon>Viridiplantae</taxon>
        <taxon>Streptophyta</taxon>
        <taxon>Embryophyta</taxon>
        <taxon>Tracheophyta</taxon>
        <taxon>Spermatophyta</taxon>
        <taxon>Magnoliopsida</taxon>
        <taxon>eudicotyledons</taxon>
        <taxon>Gunneridae</taxon>
        <taxon>Pentapetalae</taxon>
        <taxon>Caryophyllales</taxon>
        <taxon>Caryophyllaceae</taxon>
        <taxon>Caryophylleae</taxon>
        <taxon>Saponaria</taxon>
    </lineage>
</organism>
<accession>A0AAW1LJK6</accession>
<dbReference type="AlphaFoldDB" id="A0AAW1LJK6"/>
<comment type="caution">
    <text evidence="1">The sequence shown here is derived from an EMBL/GenBank/DDBJ whole genome shotgun (WGS) entry which is preliminary data.</text>
</comment>
<dbReference type="EMBL" id="JBDFQZ010000004">
    <property type="protein sequence ID" value="KAK9733817.1"/>
    <property type="molecule type" value="Genomic_DNA"/>
</dbReference>
<reference evidence="1" key="1">
    <citation type="submission" date="2024-03" db="EMBL/GenBank/DDBJ databases">
        <title>WGS assembly of Saponaria officinalis var. Norfolk2.</title>
        <authorList>
            <person name="Jenkins J."/>
            <person name="Shu S."/>
            <person name="Grimwood J."/>
            <person name="Barry K."/>
            <person name="Goodstein D."/>
            <person name="Schmutz J."/>
            <person name="Leebens-Mack J."/>
            <person name="Osbourn A."/>
        </authorList>
    </citation>
    <scope>NUCLEOTIDE SEQUENCE [LARGE SCALE GENOMIC DNA]</scope>
    <source>
        <strain evidence="1">JIC</strain>
    </source>
</reference>
<evidence type="ECO:0000313" key="1">
    <source>
        <dbReference type="EMBL" id="KAK9733817.1"/>
    </source>
</evidence>
<evidence type="ECO:0000313" key="2">
    <source>
        <dbReference type="Proteomes" id="UP001443914"/>
    </source>
</evidence>
<name>A0AAW1LJK6_SAPOF</name>
<protein>
    <submittedName>
        <fullName evidence="1">Uncharacterized protein</fullName>
    </submittedName>
</protein>
<sequence>MHKHNLTHHSLLRLLRVLRRTYEIRGALCAASPCSTLSFISGFIHNHHSLVFSSIDDNKDKEDEPDLNICFHFSCYSFWLLSDSSFSREPVTAPSTILHAALSHTSWIHSFISFIDHHQ</sequence>
<dbReference type="Proteomes" id="UP001443914">
    <property type="component" value="Unassembled WGS sequence"/>
</dbReference>
<gene>
    <name evidence="1" type="ORF">RND81_04G094500</name>
</gene>